<evidence type="ECO:0000256" key="1">
    <source>
        <dbReference type="ARBA" id="ARBA00023125"/>
    </source>
</evidence>
<dbReference type="Proteomes" id="UP000297630">
    <property type="component" value="Unassembled WGS sequence"/>
</dbReference>
<dbReference type="Pfam" id="PF12793">
    <property type="entry name" value="SgrR_N"/>
    <property type="match status" value="1"/>
</dbReference>
<dbReference type="InterPro" id="IPR000914">
    <property type="entry name" value="SBP_5_dom"/>
</dbReference>
<evidence type="ECO:0000259" key="3">
    <source>
        <dbReference type="Pfam" id="PF12793"/>
    </source>
</evidence>
<dbReference type="PANTHER" id="PTHR30290:SF72">
    <property type="entry name" value="HTH-TYPE TRANSCRIPTIONAL REGULATOR SGRR"/>
    <property type="match status" value="1"/>
</dbReference>
<organism evidence="4 5">
    <name type="scientific">Bacillus thuringiensis</name>
    <dbReference type="NCBI Taxonomy" id="1428"/>
    <lineage>
        <taxon>Bacteria</taxon>
        <taxon>Bacillati</taxon>
        <taxon>Bacillota</taxon>
        <taxon>Bacilli</taxon>
        <taxon>Bacillales</taxon>
        <taxon>Bacillaceae</taxon>
        <taxon>Bacillus</taxon>
        <taxon>Bacillus cereus group</taxon>
    </lineage>
</organism>
<comment type="caution">
    <text evidence="4">The sequence shown here is derived from an EMBL/GenBank/DDBJ whole genome shotgun (WGS) entry which is preliminary data.</text>
</comment>
<dbReference type="Pfam" id="PF00496">
    <property type="entry name" value="SBP_bac_5"/>
    <property type="match status" value="1"/>
</dbReference>
<dbReference type="EMBL" id="SCLP01000019">
    <property type="protein sequence ID" value="TFF43818.1"/>
    <property type="molecule type" value="Genomic_DNA"/>
</dbReference>
<dbReference type="Gene3D" id="3.10.105.10">
    <property type="entry name" value="Dipeptide-binding Protein, Domain 3"/>
    <property type="match status" value="1"/>
</dbReference>
<dbReference type="RefSeq" id="WP_017561808.1">
    <property type="nucleotide sequence ID" value="NZ_SCLP01000019.1"/>
</dbReference>
<evidence type="ECO:0000313" key="4">
    <source>
        <dbReference type="EMBL" id="TFF43818.1"/>
    </source>
</evidence>
<dbReference type="Gene3D" id="3.40.190.10">
    <property type="entry name" value="Periplasmic binding protein-like II"/>
    <property type="match status" value="1"/>
</dbReference>
<evidence type="ECO:0000259" key="2">
    <source>
        <dbReference type="Pfam" id="PF00496"/>
    </source>
</evidence>
<dbReference type="SUPFAM" id="SSF53850">
    <property type="entry name" value="Periplasmic binding protein-like II"/>
    <property type="match status" value="1"/>
</dbReference>
<dbReference type="GO" id="GO:0015833">
    <property type="term" value="P:peptide transport"/>
    <property type="evidence" value="ECO:0007669"/>
    <property type="project" value="TreeGrafter"/>
</dbReference>
<dbReference type="AlphaFoldDB" id="A0A4Y8SY00"/>
<dbReference type="InterPro" id="IPR039424">
    <property type="entry name" value="SBP_5"/>
</dbReference>
<sequence length="586" mass="69369">MIEGSVYMKIMDYYIRLRLHAQDQQHIRNSLQELADVLYCSTKNVKILLKKMSEEQLISWTPGRGRGNKTEILFSHTFVEAIESYTDELLAQEKLKDVFLLLKEPLPPALQKKIENKLHHHFGYEPSNDMYDILKIPISRKIFPLDPAFVAVTTESHLTSQIFDTLVVYNDVTEKMEPHIAHTWELSEDGLTWTFYLRKDIHFHNETILTSKDVQFSFERLKEVHSPFEWLTEEIVQIETPSPLQIRFHLAKPNLFFLHYVSSIQLAILPRDVSIENHHYIGTGPFKLAHYSEDNIVLEAFTHYFKERALLDRIEFWGIPDHVQIDADYELPNEEENERHDIQIEEIGCIYAGFNFTKPGPHHDMYFRKAWRELYDVETILRSIEGRRTIAASSFFPERSRQASKRSYSLEKAKEYLKKSTYNGETIHIYFFAFKDSANDAYFLKERCESLGIQVELHPFLVSDYMDRSIDRHADIIFMGEVFAADHELAFLNVFKNKSCFVNRFMDPHYEKQINCLLDTFLLEENKEKRYELMYEIEEFLQAEHIILFNYHVLKRKTYPSSLKNVTIDSFGWANFAKLWIQPFPH</sequence>
<gene>
    <name evidence="4" type="ORF">EQ803_26585</name>
</gene>
<feature type="domain" description="Transcriptional regulator SgrR N-terminal HTH" evidence="3">
    <location>
        <begin position="9"/>
        <end position="123"/>
    </location>
</feature>
<dbReference type="CDD" id="cd08507">
    <property type="entry name" value="PBP2_SgrR_like"/>
    <property type="match status" value="1"/>
</dbReference>
<dbReference type="GO" id="GO:0003677">
    <property type="term" value="F:DNA binding"/>
    <property type="evidence" value="ECO:0007669"/>
    <property type="project" value="UniProtKB-KW"/>
</dbReference>
<name>A0A4Y8SY00_BACTU</name>
<accession>A0A4Y8SY00</accession>
<dbReference type="GO" id="GO:1904680">
    <property type="term" value="F:peptide transmembrane transporter activity"/>
    <property type="evidence" value="ECO:0007669"/>
    <property type="project" value="TreeGrafter"/>
</dbReference>
<dbReference type="PANTHER" id="PTHR30290">
    <property type="entry name" value="PERIPLASMIC BINDING COMPONENT OF ABC TRANSPORTER"/>
    <property type="match status" value="1"/>
</dbReference>
<dbReference type="InterPro" id="IPR025370">
    <property type="entry name" value="SgrR_HTH_N"/>
</dbReference>
<feature type="domain" description="Solute-binding protein family 5" evidence="2">
    <location>
        <begin position="175"/>
        <end position="497"/>
    </location>
</feature>
<dbReference type="FunFam" id="3.40.190.10:FF:000361">
    <property type="entry name" value="SgrR family transcriptional regulator"/>
    <property type="match status" value="1"/>
</dbReference>
<proteinExistence type="predicted"/>
<evidence type="ECO:0000313" key="5">
    <source>
        <dbReference type="Proteomes" id="UP000297630"/>
    </source>
</evidence>
<reference evidence="4 5" key="1">
    <citation type="submission" date="2019-01" db="EMBL/GenBank/DDBJ databases">
        <title>Draft genome sequence of Bacillus sp. DPC6431.</title>
        <authorList>
            <person name="Arbulu S."/>
            <person name="Murphy K."/>
            <person name="O'Sullivan O."/>
            <person name="Rea M.C."/>
            <person name="Hill C."/>
            <person name="Ross R.P."/>
        </authorList>
    </citation>
    <scope>NUCLEOTIDE SEQUENCE [LARGE SCALE GENOMIC DNA]</scope>
    <source>
        <strain evidence="4 5">DPC6431</strain>
    </source>
</reference>
<keyword evidence="1" id="KW-0238">DNA-binding</keyword>
<protein>
    <submittedName>
        <fullName evidence="4">SgrR family transcriptional regulator</fullName>
    </submittedName>
</protein>